<dbReference type="PRINTS" id="PR00121">
    <property type="entry name" value="NAKATPASE"/>
</dbReference>
<evidence type="ECO:0000256" key="1">
    <source>
        <dbReference type="ARBA" id="ARBA00004127"/>
    </source>
</evidence>
<dbReference type="OrthoDB" id="3352408at2759"/>
<dbReference type="NCBIfam" id="TIGR01494">
    <property type="entry name" value="ATPase_P-type"/>
    <property type="match status" value="2"/>
</dbReference>
<keyword evidence="19" id="KW-1185">Reference proteome</keyword>
<dbReference type="InterPro" id="IPR018303">
    <property type="entry name" value="ATPase_P-typ_P_site"/>
</dbReference>
<dbReference type="PROSITE" id="PS00154">
    <property type="entry name" value="ATPASE_E1_E2"/>
    <property type="match status" value="1"/>
</dbReference>
<organism evidence="18 19">
    <name type="scientific">Pterulicium gracile</name>
    <dbReference type="NCBI Taxonomy" id="1884261"/>
    <lineage>
        <taxon>Eukaryota</taxon>
        <taxon>Fungi</taxon>
        <taxon>Dikarya</taxon>
        <taxon>Basidiomycota</taxon>
        <taxon>Agaricomycotina</taxon>
        <taxon>Agaricomycetes</taxon>
        <taxon>Agaricomycetidae</taxon>
        <taxon>Agaricales</taxon>
        <taxon>Pleurotineae</taxon>
        <taxon>Pterulaceae</taxon>
        <taxon>Pterulicium</taxon>
    </lineage>
</organism>
<dbReference type="Pfam" id="PF00122">
    <property type="entry name" value="E1-E2_ATPase"/>
    <property type="match status" value="1"/>
</dbReference>
<keyword evidence="7" id="KW-0106">Calcium</keyword>
<dbReference type="SUPFAM" id="SSF81660">
    <property type="entry name" value="Metal cation-transporting ATPase, ATP-binding domain N"/>
    <property type="match status" value="1"/>
</dbReference>
<evidence type="ECO:0000256" key="15">
    <source>
        <dbReference type="SAM" id="MobiDB-lite"/>
    </source>
</evidence>
<dbReference type="FunFam" id="2.70.150.10:FF:000008">
    <property type="entry name" value="Calcium-transporting ATPase"/>
    <property type="match status" value="1"/>
</dbReference>
<dbReference type="AlphaFoldDB" id="A0A5C3QR95"/>
<protein>
    <recommendedName>
        <fullName evidence="14">Calcium-transporting ATPase 1</fullName>
        <ecNumber evidence="2">7.2.2.10</ecNumber>
    </recommendedName>
</protein>
<dbReference type="InterPro" id="IPR006068">
    <property type="entry name" value="ATPase_P-typ_cation-transptr_C"/>
</dbReference>
<dbReference type="SFLD" id="SFLDF00027">
    <property type="entry name" value="p-type_atpase"/>
    <property type="match status" value="1"/>
</dbReference>
<evidence type="ECO:0000256" key="12">
    <source>
        <dbReference type="ARBA" id="ARBA00023136"/>
    </source>
</evidence>
<dbReference type="Gene3D" id="3.40.50.1000">
    <property type="entry name" value="HAD superfamily/HAD-like"/>
    <property type="match status" value="1"/>
</dbReference>
<dbReference type="SUPFAM" id="SSF81653">
    <property type="entry name" value="Calcium ATPase, transduction domain A"/>
    <property type="match status" value="1"/>
</dbReference>
<evidence type="ECO:0000256" key="5">
    <source>
        <dbReference type="ARBA" id="ARBA00022692"/>
    </source>
</evidence>
<dbReference type="GO" id="GO:0016887">
    <property type="term" value="F:ATP hydrolysis activity"/>
    <property type="evidence" value="ECO:0007669"/>
    <property type="project" value="InterPro"/>
</dbReference>
<name>A0A5C3QR95_9AGAR</name>
<evidence type="ECO:0000256" key="8">
    <source>
        <dbReference type="ARBA" id="ARBA00022840"/>
    </source>
</evidence>
<dbReference type="InterPro" id="IPR001757">
    <property type="entry name" value="P_typ_ATPase"/>
</dbReference>
<dbReference type="InterPro" id="IPR004014">
    <property type="entry name" value="ATPase_P-typ_cation-transptr_N"/>
</dbReference>
<keyword evidence="12 16" id="KW-0472">Membrane</keyword>
<dbReference type="Gene3D" id="3.40.1110.10">
    <property type="entry name" value="Calcium-transporting ATPase, cytoplasmic domain N"/>
    <property type="match status" value="1"/>
</dbReference>
<dbReference type="GO" id="GO:0005737">
    <property type="term" value="C:cytoplasm"/>
    <property type="evidence" value="ECO:0007669"/>
    <property type="project" value="UniProtKB-ARBA"/>
</dbReference>
<feature type="region of interest" description="Disordered" evidence="15">
    <location>
        <begin position="715"/>
        <end position="740"/>
    </location>
</feature>
<dbReference type="Pfam" id="PF00690">
    <property type="entry name" value="Cation_ATPase_N"/>
    <property type="match status" value="1"/>
</dbReference>
<dbReference type="GO" id="GO:0016020">
    <property type="term" value="C:membrane"/>
    <property type="evidence" value="ECO:0007669"/>
    <property type="project" value="InterPro"/>
</dbReference>
<dbReference type="SFLD" id="SFLDS00003">
    <property type="entry name" value="Haloacid_Dehalogenase"/>
    <property type="match status" value="1"/>
</dbReference>
<dbReference type="InterPro" id="IPR044492">
    <property type="entry name" value="P_typ_ATPase_HD_dom"/>
</dbReference>
<dbReference type="SUPFAM" id="SSF81665">
    <property type="entry name" value="Calcium ATPase, transmembrane domain M"/>
    <property type="match status" value="1"/>
</dbReference>
<feature type="transmembrane region" description="Helical" evidence="16">
    <location>
        <begin position="1032"/>
        <end position="1054"/>
    </location>
</feature>
<evidence type="ECO:0000256" key="3">
    <source>
        <dbReference type="ARBA" id="ARBA00022448"/>
    </source>
</evidence>
<dbReference type="EC" id="7.2.2.10" evidence="2"/>
<feature type="region of interest" description="Disordered" evidence="15">
    <location>
        <begin position="504"/>
        <end position="550"/>
    </location>
</feature>
<feature type="region of interest" description="Disordered" evidence="15">
    <location>
        <begin position="632"/>
        <end position="651"/>
    </location>
</feature>
<dbReference type="InterPro" id="IPR023298">
    <property type="entry name" value="ATPase_P-typ_TM_dom_sf"/>
</dbReference>
<dbReference type="FunFam" id="3.40.50.1000:FF:000001">
    <property type="entry name" value="Phospholipid-transporting ATPase IC"/>
    <property type="match status" value="1"/>
</dbReference>
<evidence type="ECO:0000256" key="7">
    <source>
        <dbReference type="ARBA" id="ARBA00022837"/>
    </source>
</evidence>
<keyword evidence="4" id="KW-0109">Calcium transport</keyword>
<dbReference type="SUPFAM" id="SSF56784">
    <property type="entry name" value="HAD-like"/>
    <property type="match status" value="1"/>
</dbReference>
<dbReference type="InterPro" id="IPR008250">
    <property type="entry name" value="ATPase_P-typ_transduc_dom_A_sf"/>
</dbReference>
<feature type="compositionally biased region" description="Low complexity" evidence="15">
    <location>
        <begin position="529"/>
        <end position="543"/>
    </location>
</feature>
<dbReference type="InterPro" id="IPR036412">
    <property type="entry name" value="HAD-like_sf"/>
</dbReference>
<dbReference type="GO" id="GO:0005524">
    <property type="term" value="F:ATP binding"/>
    <property type="evidence" value="ECO:0007669"/>
    <property type="project" value="UniProtKB-KW"/>
</dbReference>
<feature type="transmembrane region" description="Helical" evidence="16">
    <location>
        <begin position="202"/>
        <end position="221"/>
    </location>
</feature>
<evidence type="ECO:0000259" key="17">
    <source>
        <dbReference type="SMART" id="SM00831"/>
    </source>
</evidence>
<keyword evidence="3" id="KW-0813">Transport</keyword>
<dbReference type="EMBL" id="ML178821">
    <property type="protein sequence ID" value="TFL02799.1"/>
    <property type="molecule type" value="Genomic_DNA"/>
</dbReference>
<dbReference type="GO" id="GO:0005388">
    <property type="term" value="F:P-type calcium transporter activity"/>
    <property type="evidence" value="ECO:0007669"/>
    <property type="project" value="UniProtKB-EC"/>
</dbReference>
<evidence type="ECO:0000256" key="2">
    <source>
        <dbReference type="ARBA" id="ARBA00012790"/>
    </source>
</evidence>
<feature type="transmembrane region" description="Helical" evidence="16">
    <location>
        <begin position="396"/>
        <end position="415"/>
    </location>
</feature>
<proteinExistence type="predicted"/>
<dbReference type="InterPro" id="IPR023214">
    <property type="entry name" value="HAD_sf"/>
</dbReference>
<gene>
    <name evidence="18" type="ORF">BDV98DRAFT_655058</name>
</gene>
<evidence type="ECO:0000256" key="16">
    <source>
        <dbReference type="SAM" id="Phobius"/>
    </source>
</evidence>
<dbReference type="SFLD" id="SFLDG00002">
    <property type="entry name" value="C1.7:_P-type_atpase_like"/>
    <property type="match status" value="1"/>
</dbReference>
<evidence type="ECO:0000256" key="14">
    <source>
        <dbReference type="ARBA" id="ARBA00067949"/>
    </source>
</evidence>
<feature type="compositionally biased region" description="Low complexity" evidence="15">
    <location>
        <begin position="719"/>
        <end position="739"/>
    </location>
</feature>
<dbReference type="Proteomes" id="UP000305067">
    <property type="component" value="Unassembled WGS sequence"/>
</dbReference>
<keyword evidence="11" id="KW-0406">Ion transport</keyword>
<keyword evidence="9" id="KW-1278">Translocase</keyword>
<comment type="subcellular location">
    <subcellularLocation>
        <location evidence="1">Endomembrane system</location>
        <topology evidence="1">Multi-pass membrane protein</topology>
    </subcellularLocation>
</comment>
<evidence type="ECO:0000256" key="9">
    <source>
        <dbReference type="ARBA" id="ARBA00022967"/>
    </source>
</evidence>
<dbReference type="STRING" id="1884261.A0A5C3QR95"/>
<dbReference type="PANTHER" id="PTHR42861">
    <property type="entry name" value="CALCIUM-TRANSPORTING ATPASE"/>
    <property type="match status" value="1"/>
</dbReference>
<dbReference type="GO" id="GO:0012505">
    <property type="term" value="C:endomembrane system"/>
    <property type="evidence" value="ECO:0007669"/>
    <property type="project" value="UniProtKB-SubCell"/>
</dbReference>
<keyword evidence="6" id="KW-0547">Nucleotide-binding</keyword>
<dbReference type="InterPro" id="IPR023299">
    <property type="entry name" value="ATPase_P-typ_cyto_dom_N"/>
</dbReference>
<evidence type="ECO:0000256" key="13">
    <source>
        <dbReference type="ARBA" id="ARBA00048694"/>
    </source>
</evidence>
<evidence type="ECO:0000313" key="18">
    <source>
        <dbReference type="EMBL" id="TFL02799.1"/>
    </source>
</evidence>
<keyword evidence="8" id="KW-0067">ATP-binding</keyword>
<evidence type="ECO:0000256" key="11">
    <source>
        <dbReference type="ARBA" id="ARBA00023065"/>
    </source>
</evidence>
<feature type="transmembrane region" description="Helical" evidence="16">
    <location>
        <begin position="421"/>
        <end position="450"/>
    </location>
</feature>
<dbReference type="Pfam" id="PF00689">
    <property type="entry name" value="Cation_ATPase_C"/>
    <property type="match status" value="1"/>
</dbReference>
<dbReference type="SMART" id="SM00831">
    <property type="entry name" value="Cation_ATPase_N"/>
    <property type="match status" value="1"/>
</dbReference>
<evidence type="ECO:0000313" key="19">
    <source>
        <dbReference type="Proteomes" id="UP000305067"/>
    </source>
</evidence>
<dbReference type="InterPro" id="IPR059000">
    <property type="entry name" value="ATPase_P-type_domA"/>
</dbReference>
<reference evidence="18 19" key="1">
    <citation type="journal article" date="2019" name="Nat. Ecol. Evol.">
        <title>Megaphylogeny resolves global patterns of mushroom evolution.</title>
        <authorList>
            <person name="Varga T."/>
            <person name="Krizsan K."/>
            <person name="Foldi C."/>
            <person name="Dima B."/>
            <person name="Sanchez-Garcia M."/>
            <person name="Sanchez-Ramirez S."/>
            <person name="Szollosi G.J."/>
            <person name="Szarkandi J.G."/>
            <person name="Papp V."/>
            <person name="Albert L."/>
            <person name="Andreopoulos W."/>
            <person name="Angelini C."/>
            <person name="Antonin V."/>
            <person name="Barry K.W."/>
            <person name="Bougher N.L."/>
            <person name="Buchanan P."/>
            <person name="Buyck B."/>
            <person name="Bense V."/>
            <person name="Catcheside P."/>
            <person name="Chovatia M."/>
            <person name="Cooper J."/>
            <person name="Damon W."/>
            <person name="Desjardin D."/>
            <person name="Finy P."/>
            <person name="Geml J."/>
            <person name="Haridas S."/>
            <person name="Hughes K."/>
            <person name="Justo A."/>
            <person name="Karasinski D."/>
            <person name="Kautmanova I."/>
            <person name="Kiss B."/>
            <person name="Kocsube S."/>
            <person name="Kotiranta H."/>
            <person name="LaButti K.M."/>
            <person name="Lechner B.E."/>
            <person name="Liimatainen K."/>
            <person name="Lipzen A."/>
            <person name="Lukacs Z."/>
            <person name="Mihaltcheva S."/>
            <person name="Morgado L.N."/>
            <person name="Niskanen T."/>
            <person name="Noordeloos M.E."/>
            <person name="Ohm R.A."/>
            <person name="Ortiz-Santana B."/>
            <person name="Ovrebo C."/>
            <person name="Racz N."/>
            <person name="Riley R."/>
            <person name="Savchenko A."/>
            <person name="Shiryaev A."/>
            <person name="Soop K."/>
            <person name="Spirin V."/>
            <person name="Szebenyi C."/>
            <person name="Tomsovsky M."/>
            <person name="Tulloss R.E."/>
            <person name="Uehling J."/>
            <person name="Grigoriev I.V."/>
            <person name="Vagvolgyi C."/>
            <person name="Papp T."/>
            <person name="Martin F.M."/>
            <person name="Miettinen O."/>
            <person name="Hibbett D.S."/>
            <person name="Nagy L.G."/>
        </authorList>
    </citation>
    <scope>NUCLEOTIDE SEQUENCE [LARGE SCALE GENOMIC DNA]</scope>
    <source>
        <strain evidence="18 19">CBS 309.79</strain>
    </source>
</reference>
<dbReference type="PRINTS" id="PR00119">
    <property type="entry name" value="CATATPASE"/>
</dbReference>
<feature type="region of interest" description="Disordered" evidence="15">
    <location>
        <begin position="1"/>
        <end position="61"/>
    </location>
</feature>
<feature type="transmembrane region" description="Helical" evidence="16">
    <location>
        <begin position="227"/>
        <end position="243"/>
    </location>
</feature>
<accession>A0A5C3QR95</accession>
<evidence type="ECO:0000256" key="4">
    <source>
        <dbReference type="ARBA" id="ARBA00022568"/>
    </source>
</evidence>
<comment type="catalytic activity">
    <reaction evidence="13">
        <text>Ca(2+)(in) + ATP + H2O = Ca(2+)(out) + ADP + phosphate + H(+)</text>
        <dbReference type="Rhea" id="RHEA:18105"/>
        <dbReference type="ChEBI" id="CHEBI:15377"/>
        <dbReference type="ChEBI" id="CHEBI:15378"/>
        <dbReference type="ChEBI" id="CHEBI:29108"/>
        <dbReference type="ChEBI" id="CHEBI:30616"/>
        <dbReference type="ChEBI" id="CHEBI:43474"/>
        <dbReference type="ChEBI" id="CHEBI:456216"/>
        <dbReference type="EC" id="7.2.2.10"/>
    </reaction>
</comment>
<evidence type="ECO:0000256" key="6">
    <source>
        <dbReference type="ARBA" id="ARBA00022741"/>
    </source>
</evidence>
<feature type="compositionally biased region" description="Polar residues" evidence="15">
    <location>
        <begin position="43"/>
        <end position="61"/>
    </location>
</feature>
<evidence type="ECO:0000256" key="10">
    <source>
        <dbReference type="ARBA" id="ARBA00022989"/>
    </source>
</evidence>
<dbReference type="Pfam" id="PF13246">
    <property type="entry name" value="Cation_ATPase"/>
    <property type="match status" value="1"/>
</dbReference>
<keyword evidence="10 16" id="KW-1133">Transmembrane helix</keyword>
<sequence>MNERRRPPQSTFIPHASSSNRPNPRPSPPASTYFPLLSSSSSGESPTAPDSRTLRPTSDAQSHFAYSTTLRRHHVPSQLDYVHEPLLSPDAPGKMTRGTAMSLWERVVLLVSSGFGGGKKREQDWEEDGWGRGGATPGAAVAETMSARFAHMSVQETLSHLRTDPNKGLDLPSIQPLLAQHGYNEFSVAVPEPIYVKFAKNVMENPLILLLCGSAVVSGLVGNVDDAISITVAVVIVTLVGFIQEQRSEKSLEALNKLVPHHCHVLRSGTSHHVLANELVPGDIVTFSTGDRIPADLRLLETIQLEIDESSLTGEGEAREKGTDACVRPGGGGETALADRKCVAYMGTLVRNGRGNGIVIATGTKTEFGIIFEMMQDVEEKRTPLQLSMDDLAKRLSIISFAVIGVICLIGVLQSRSWLEMFTIGVSLAVAAIPEGLPIVTTVTLALGVLRMSKRNAIVKKLHSVEALGCVSVICSDKTGTLTEGALRVVTVWGAGGDEGVDVSTDLGHGSSAHERAAASSHTQHEKSMSLSLSGRGTSSGMSNPDGATNASAVRKTLEVGVLCNNAGKRVSVNGEVEYVGQATDVALLEVVERVGAVWGVVDVRAGFKRNSERPFNSETKSMAVSGVHHLPAVSSGTSTPAMGGSTQGRESYYTKGSIESLLPRCQLYHISDDSTPALDDAMRGIILQRASDCAAKGLRVLAMAYGFSGSASTLGHGTPVSRSRASSPAPGSTTTTTANLADSEPASLIFVGFQAMYDPPRKGVADSIEVLQRGGVQVVMITGDAEDTALAIGRQLGLKIAGGGRGVDRGVGLYPPVPPPLGEKGRAAAAATANGNGPAHRRHPAVLTGPEIDILSPSSLTSLISLGSISIFARTTPRHKMRIVKAYQALSHIVAMTGDGVNDAPALKLADIGVSMGSARATDVAKEAADVILVDDRFGTVVKAVEEGKSIFANVQNFLAFQLSTACAALGLVCLSTAMGLSNPLNAMQILFINILMDGPPSQSLGVDPVDPAVMRQPPRKKDAAIITKRLIQRILFSAAIIVAGTLFVYMFALDDDKMSRREQTMTFTCFVFLDLTSAIQNRSLSCPLDGNKMLITTVSISFLTQLALVYVPFMQSVFQTEALRTRDLGLLLGLAGCSFAMHEMRRRYERVINANAGVGGLGGGGGVDRVV</sequence>
<feature type="domain" description="Cation-transporting P-type ATPase N-terminal" evidence="17">
    <location>
        <begin position="148"/>
        <end position="223"/>
    </location>
</feature>
<keyword evidence="5 16" id="KW-0812">Transmembrane</keyword>
<dbReference type="Gene3D" id="2.70.150.10">
    <property type="entry name" value="Calcium-transporting ATPase, cytoplasmic transduction domain A"/>
    <property type="match status" value="1"/>
</dbReference>
<dbReference type="Gene3D" id="1.20.1110.10">
    <property type="entry name" value="Calcium-transporting ATPase, transmembrane domain"/>
    <property type="match status" value="1"/>
</dbReference>
<feature type="compositionally biased region" description="Basic and acidic residues" evidence="15">
    <location>
        <begin position="512"/>
        <end position="528"/>
    </location>
</feature>